<dbReference type="EMBL" id="WJJP01000292">
    <property type="protein sequence ID" value="MBD3324763.1"/>
    <property type="molecule type" value="Genomic_DNA"/>
</dbReference>
<dbReference type="AlphaFoldDB" id="A0A9D5Q5V9"/>
<comment type="caution">
    <text evidence="1">The sequence shown here is derived from an EMBL/GenBank/DDBJ whole genome shotgun (WGS) entry which is preliminary data.</text>
</comment>
<organism evidence="1 2">
    <name type="scientific">candidate division KSB3 bacterium</name>
    <dbReference type="NCBI Taxonomy" id="2044937"/>
    <lineage>
        <taxon>Bacteria</taxon>
        <taxon>candidate division KSB3</taxon>
    </lineage>
</organism>
<dbReference type="Proteomes" id="UP000649604">
    <property type="component" value="Unassembled WGS sequence"/>
</dbReference>
<gene>
    <name evidence="1" type="ORF">GF339_09270</name>
</gene>
<name>A0A9D5Q5V9_9BACT</name>
<evidence type="ECO:0000313" key="2">
    <source>
        <dbReference type="Proteomes" id="UP000649604"/>
    </source>
</evidence>
<sequence length="70" mass="8498">MRPRCSNGDRPHVPVPAAQRRRWLVERCQIWLNRFRKVCIRYEKLHRSHEGLLHLACALMCWRQTIPMYG</sequence>
<evidence type="ECO:0000313" key="1">
    <source>
        <dbReference type="EMBL" id="MBD3324763.1"/>
    </source>
</evidence>
<accession>A0A9D5Q5V9</accession>
<proteinExistence type="predicted"/>
<dbReference type="PANTHER" id="PTHR30007">
    <property type="entry name" value="PHP DOMAIN PROTEIN"/>
    <property type="match status" value="1"/>
</dbReference>
<reference evidence="1" key="1">
    <citation type="submission" date="2019-11" db="EMBL/GenBank/DDBJ databases">
        <title>Microbial mats filling the niche in hypersaline microbial mats.</title>
        <authorList>
            <person name="Wong H.L."/>
            <person name="Macleod F.I."/>
            <person name="White R.A. III"/>
            <person name="Burns B.P."/>
        </authorList>
    </citation>
    <scope>NUCLEOTIDE SEQUENCE</scope>
    <source>
        <strain evidence="1">Rbin_158</strain>
    </source>
</reference>
<protein>
    <submittedName>
        <fullName evidence="1">Transposase</fullName>
    </submittedName>
</protein>